<accession>A0ABP8PEJ1</accession>
<organism evidence="2 3">
    <name type="scientific">Rhodococcus olei</name>
    <dbReference type="NCBI Taxonomy" id="2161675"/>
    <lineage>
        <taxon>Bacteria</taxon>
        <taxon>Bacillati</taxon>
        <taxon>Actinomycetota</taxon>
        <taxon>Actinomycetes</taxon>
        <taxon>Mycobacteriales</taxon>
        <taxon>Nocardiaceae</taxon>
        <taxon>Rhodococcus</taxon>
    </lineage>
</organism>
<dbReference type="InterPro" id="IPR000489">
    <property type="entry name" value="Pterin-binding_dom"/>
</dbReference>
<dbReference type="Proteomes" id="UP001501183">
    <property type="component" value="Unassembled WGS sequence"/>
</dbReference>
<proteinExistence type="predicted"/>
<name>A0ABP8PEJ1_9NOCA</name>
<dbReference type="InterPro" id="IPR011005">
    <property type="entry name" value="Dihydropteroate_synth-like_sf"/>
</dbReference>
<dbReference type="EMBL" id="BAABFB010000062">
    <property type="protein sequence ID" value="GAA4485292.1"/>
    <property type="molecule type" value="Genomic_DNA"/>
</dbReference>
<evidence type="ECO:0000313" key="2">
    <source>
        <dbReference type="EMBL" id="GAA4485292.1"/>
    </source>
</evidence>
<dbReference type="Gene3D" id="3.20.20.20">
    <property type="entry name" value="Dihydropteroate synthase-like"/>
    <property type="match status" value="1"/>
</dbReference>
<protein>
    <recommendedName>
        <fullName evidence="1">Pterin-binding domain-containing protein</fullName>
    </recommendedName>
</protein>
<dbReference type="PANTHER" id="PTHR20941">
    <property type="entry name" value="FOLATE SYNTHESIS PROTEINS"/>
    <property type="match status" value="1"/>
</dbReference>
<dbReference type="PROSITE" id="PS50972">
    <property type="entry name" value="PTERIN_BINDING"/>
    <property type="match status" value="1"/>
</dbReference>
<dbReference type="Pfam" id="PF00809">
    <property type="entry name" value="Pterin_bind"/>
    <property type="match status" value="1"/>
</dbReference>
<comment type="caution">
    <text evidence="2">The sequence shown here is derived from an EMBL/GenBank/DDBJ whole genome shotgun (WGS) entry which is preliminary data.</text>
</comment>
<dbReference type="PROSITE" id="PS00792">
    <property type="entry name" value="DHPS_1"/>
    <property type="match status" value="1"/>
</dbReference>
<gene>
    <name evidence="2" type="ORF">GCM10023094_39910</name>
</gene>
<evidence type="ECO:0000259" key="1">
    <source>
        <dbReference type="PROSITE" id="PS50972"/>
    </source>
</evidence>
<reference evidence="3" key="1">
    <citation type="journal article" date="2019" name="Int. J. Syst. Evol. Microbiol.">
        <title>The Global Catalogue of Microorganisms (GCM) 10K type strain sequencing project: providing services to taxonomists for standard genome sequencing and annotation.</title>
        <authorList>
            <consortium name="The Broad Institute Genomics Platform"/>
            <consortium name="The Broad Institute Genome Sequencing Center for Infectious Disease"/>
            <person name="Wu L."/>
            <person name="Ma J."/>
        </authorList>
    </citation>
    <scope>NUCLEOTIDE SEQUENCE [LARGE SCALE GENOMIC DNA]</scope>
    <source>
        <strain evidence="3">JCM 32206</strain>
    </source>
</reference>
<dbReference type="InterPro" id="IPR045031">
    <property type="entry name" value="DHP_synth-like"/>
</dbReference>
<dbReference type="SUPFAM" id="SSF51717">
    <property type="entry name" value="Dihydropteroate synthetase-like"/>
    <property type="match status" value="1"/>
</dbReference>
<evidence type="ECO:0000313" key="3">
    <source>
        <dbReference type="Proteomes" id="UP001501183"/>
    </source>
</evidence>
<feature type="domain" description="Pterin-binding" evidence="1">
    <location>
        <begin position="10"/>
        <end position="86"/>
    </location>
</feature>
<sequence>MIELPKPGRTVVMGVLNVTTDSFSDGGRFLDRDAALPRGLEPKRRGVDIVDVIGSRRCRMRLDARLRDGLPCQRADGGTVSQAHHQ</sequence>
<keyword evidence="3" id="KW-1185">Reference proteome</keyword>
<dbReference type="PANTHER" id="PTHR20941:SF1">
    <property type="entry name" value="FOLIC ACID SYNTHESIS PROTEIN FOL1"/>
    <property type="match status" value="1"/>
</dbReference>